<dbReference type="Proteomes" id="UP000244240">
    <property type="component" value="Unassembled WGS sequence"/>
</dbReference>
<organism evidence="2 3">
    <name type="scientific">Melghirimyces profundicolus</name>
    <dbReference type="NCBI Taxonomy" id="1242148"/>
    <lineage>
        <taxon>Bacteria</taxon>
        <taxon>Bacillati</taxon>
        <taxon>Bacillota</taxon>
        <taxon>Bacilli</taxon>
        <taxon>Bacillales</taxon>
        <taxon>Thermoactinomycetaceae</taxon>
        <taxon>Melghirimyces</taxon>
    </lineage>
</organism>
<dbReference type="EMBL" id="QBKR01000024">
    <property type="protein sequence ID" value="PTX53946.1"/>
    <property type="molecule type" value="Genomic_DNA"/>
</dbReference>
<dbReference type="AlphaFoldDB" id="A0A2T6BD24"/>
<proteinExistence type="predicted"/>
<keyword evidence="3" id="KW-1185">Reference proteome</keyword>
<name>A0A2T6BD24_9BACL</name>
<sequence length="125" mass="13755">MRDYLGGMIHQGEASGVELVPLFSAFACPSGMIERFTYEEMKRELLTGLLQTGEVDAICLALHGAGVVEGIEDLEGDLLQSIRQSVGNVPIIATLDLHGNITETWTHPFTHLIYLPIIPNPFYKT</sequence>
<reference evidence="2 3" key="1">
    <citation type="submission" date="2018-04" db="EMBL/GenBank/DDBJ databases">
        <title>Genomic Encyclopedia of Archaeal and Bacterial Type Strains, Phase II (KMG-II): from individual species to whole genera.</title>
        <authorList>
            <person name="Goeker M."/>
        </authorList>
    </citation>
    <scope>NUCLEOTIDE SEQUENCE [LARGE SCALE GENOMIC DNA]</scope>
    <source>
        <strain evidence="2 3">DSM 45787</strain>
    </source>
</reference>
<gene>
    <name evidence="2" type="ORF">C8P63_1242</name>
</gene>
<dbReference type="InterPro" id="IPR015995">
    <property type="entry name" value="MlrC_N"/>
</dbReference>
<accession>A0A2T6BD24</accession>
<dbReference type="Pfam" id="PF07364">
    <property type="entry name" value="DUF1485"/>
    <property type="match status" value="1"/>
</dbReference>
<evidence type="ECO:0000313" key="2">
    <source>
        <dbReference type="EMBL" id="PTX53946.1"/>
    </source>
</evidence>
<evidence type="ECO:0000313" key="3">
    <source>
        <dbReference type="Proteomes" id="UP000244240"/>
    </source>
</evidence>
<comment type="caution">
    <text evidence="2">The sequence shown here is derived from an EMBL/GenBank/DDBJ whole genome shotgun (WGS) entry which is preliminary data.</text>
</comment>
<evidence type="ECO:0000259" key="1">
    <source>
        <dbReference type="Pfam" id="PF07364"/>
    </source>
</evidence>
<protein>
    <submittedName>
        <fullName evidence="2">Metallopeptidase family M81</fullName>
    </submittedName>
</protein>
<feature type="domain" description="Microcystin LR degradation protein MlrC N-terminal" evidence="1">
    <location>
        <begin position="3"/>
        <end position="110"/>
    </location>
</feature>